<proteinExistence type="predicted"/>
<reference evidence="1" key="1">
    <citation type="submission" date="2019-07" db="EMBL/GenBank/DDBJ databases">
        <title>Phylogenomic Reclassification of ATCC Bacillus Strains and Various Taxa within the Genus Bacillus.</title>
        <authorList>
            <person name="Riojas M.A."/>
            <person name="Frank A.M."/>
            <person name="Fenn S.L."/>
            <person name="King S."/>
            <person name="Brower S."/>
            <person name="Hazbon M.H."/>
        </authorList>
    </citation>
    <scope>NUCLEOTIDE SEQUENCE</scope>
    <source>
        <strain evidence="1">ATCC 27142</strain>
    </source>
</reference>
<dbReference type="Pfam" id="PF14119">
    <property type="entry name" value="DUF4288"/>
    <property type="match status" value="1"/>
</dbReference>
<dbReference type="RefSeq" id="WP_034664284.1">
    <property type="nucleotide sequence ID" value="NZ_CBDFOM010000004.1"/>
</dbReference>
<accession>A0AAE4B9P0</accession>
<evidence type="ECO:0000313" key="2">
    <source>
        <dbReference type="Proteomes" id="UP001182042"/>
    </source>
</evidence>
<organism evidence="1 2">
    <name type="scientific">Bacillus pumilus</name>
    <name type="common">Bacillus mesentericus</name>
    <dbReference type="NCBI Taxonomy" id="1408"/>
    <lineage>
        <taxon>Bacteria</taxon>
        <taxon>Bacillati</taxon>
        <taxon>Bacillota</taxon>
        <taxon>Bacilli</taxon>
        <taxon>Bacillales</taxon>
        <taxon>Bacillaceae</taxon>
        <taxon>Bacillus</taxon>
    </lineage>
</organism>
<protein>
    <submittedName>
        <fullName evidence="1">DUF4288 domain-containing protein</fullName>
    </submittedName>
</protein>
<dbReference type="EMBL" id="VKQA01000004">
    <property type="protein sequence ID" value="MDR4251590.1"/>
    <property type="molecule type" value="Genomic_DNA"/>
</dbReference>
<dbReference type="Proteomes" id="UP001182042">
    <property type="component" value="Unassembled WGS sequence"/>
</dbReference>
<dbReference type="AlphaFoldDB" id="A0AAE4B9P0"/>
<name>A0AAE4B9P0_BACPU</name>
<gene>
    <name evidence="1" type="ORF">FO508_14765</name>
</gene>
<sequence length="112" mass="13079">MYDLFSAKLLFESIPSPKVRPDKIFEERIVLIKAKDQDEVKKIIEKSFPEETFGNGDYGQTTKKLVAILDIFELVDNLEEEPLHLSEVYCRYLSFDEEISPKEAIEKYSLDK</sequence>
<evidence type="ECO:0000313" key="1">
    <source>
        <dbReference type="EMBL" id="MDR4251590.1"/>
    </source>
</evidence>
<dbReference type="InterPro" id="IPR025630">
    <property type="entry name" value="DUF4288"/>
</dbReference>
<comment type="caution">
    <text evidence="1">The sequence shown here is derived from an EMBL/GenBank/DDBJ whole genome shotgun (WGS) entry which is preliminary data.</text>
</comment>